<reference evidence="2" key="1">
    <citation type="submission" date="2019-04" db="EMBL/GenBank/DDBJ databases">
        <title>Friends and foes A comparative genomics studyof 23 Aspergillus species from section Flavi.</title>
        <authorList>
            <consortium name="DOE Joint Genome Institute"/>
            <person name="Kjaerbolling I."/>
            <person name="Vesth T."/>
            <person name="Frisvad J.C."/>
            <person name="Nybo J.L."/>
            <person name="Theobald S."/>
            <person name="Kildgaard S."/>
            <person name="Isbrandt T."/>
            <person name="Kuo A."/>
            <person name="Sato A."/>
            <person name="Lyhne E.K."/>
            <person name="Kogle M.E."/>
            <person name="Wiebenga A."/>
            <person name="Kun R.S."/>
            <person name="Lubbers R.J."/>
            <person name="Makela M.R."/>
            <person name="Barry K."/>
            <person name="Chovatia M."/>
            <person name="Clum A."/>
            <person name="Daum C."/>
            <person name="Haridas S."/>
            <person name="He G."/>
            <person name="LaButti K."/>
            <person name="Lipzen A."/>
            <person name="Mondo S."/>
            <person name="Riley R."/>
            <person name="Salamov A."/>
            <person name="Simmons B.A."/>
            <person name="Magnuson J.K."/>
            <person name="Henrissat B."/>
            <person name="Mortensen U.H."/>
            <person name="Larsen T.O."/>
            <person name="Devries R.P."/>
            <person name="Grigoriev I.V."/>
            <person name="Machida M."/>
            <person name="Baker S.E."/>
            <person name="Andersen M.R."/>
        </authorList>
    </citation>
    <scope>NUCLEOTIDE SEQUENCE [LARGE SCALE GENOMIC DNA]</scope>
    <source>
        <strain evidence="2">CBS 130015</strain>
    </source>
</reference>
<accession>A0A5N6W8F5</accession>
<gene>
    <name evidence="1" type="ORF">BDV41DRAFT_527431</name>
</gene>
<dbReference type="EMBL" id="ML738304">
    <property type="protein sequence ID" value="KAE8316932.1"/>
    <property type="molecule type" value="Genomic_DNA"/>
</dbReference>
<organism evidence="1 2">
    <name type="scientific">Aspergillus transmontanensis</name>
    <dbReference type="NCBI Taxonomy" id="1034304"/>
    <lineage>
        <taxon>Eukaryota</taxon>
        <taxon>Fungi</taxon>
        <taxon>Dikarya</taxon>
        <taxon>Ascomycota</taxon>
        <taxon>Pezizomycotina</taxon>
        <taxon>Eurotiomycetes</taxon>
        <taxon>Eurotiomycetidae</taxon>
        <taxon>Eurotiales</taxon>
        <taxon>Aspergillaceae</taxon>
        <taxon>Aspergillus</taxon>
        <taxon>Aspergillus subgen. Circumdati</taxon>
    </lineage>
</organism>
<protein>
    <submittedName>
        <fullName evidence="1">Uncharacterized protein</fullName>
    </submittedName>
</protein>
<evidence type="ECO:0000313" key="1">
    <source>
        <dbReference type="EMBL" id="KAE8316932.1"/>
    </source>
</evidence>
<dbReference type="Proteomes" id="UP000325433">
    <property type="component" value="Unassembled WGS sequence"/>
</dbReference>
<name>A0A5N6W8F5_9EURO</name>
<dbReference type="AlphaFoldDB" id="A0A5N6W8F5"/>
<keyword evidence="2" id="KW-1185">Reference proteome</keyword>
<proteinExistence type="predicted"/>
<sequence>MSASWPWDTSGVRTKGHACLLQKLLEGSDIHTLVLAALLVIVHQDPFLKAVEEASGNKNGMGGDPIADFAIVGAPVGES</sequence>
<evidence type="ECO:0000313" key="2">
    <source>
        <dbReference type="Proteomes" id="UP000325433"/>
    </source>
</evidence>